<dbReference type="EMBL" id="UINC01211741">
    <property type="protein sequence ID" value="SVE35768.1"/>
    <property type="molecule type" value="Genomic_DNA"/>
</dbReference>
<organism evidence="2">
    <name type="scientific">marine metagenome</name>
    <dbReference type="NCBI Taxonomy" id="408172"/>
    <lineage>
        <taxon>unclassified sequences</taxon>
        <taxon>metagenomes</taxon>
        <taxon>ecological metagenomes</taxon>
    </lineage>
</organism>
<reference evidence="2" key="1">
    <citation type="submission" date="2018-05" db="EMBL/GenBank/DDBJ databases">
        <authorList>
            <person name="Lanie J.A."/>
            <person name="Ng W.-L."/>
            <person name="Kazmierczak K.M."/>
            <person name="Andrzejewski T.M."/>
            <person name="Davidsen T.M."/>
            <person name="Wayne K.J."/>
            <person name="Tettelin H."/>
            <person name="Glass J.I."/>
            <person name="Rusch D."/>
            <person name="Podicherti R."/>
            <person name="Tsui H.-C.T."/>
            <person name="Winkler M.E."/>
        </authorList>
    </citation>
    <scope>NUCLEOTIDE SEQUENCE</scope>
</reference>
<dbReference type="InterPro" id="IPR007890">
    <property type="entry name" value="CHASE2"/>
</dbReference>
<proteinExistence type="predicted"/>
<gene>
    <name evidence="2" type="ORF">METZ01_LOCUS488622</name>
</gene>
<evidence type="ECO:0000313" key="2">
    <source>
        <dbReference type="EMBL" id="SVE35768.1"/>
    </source>
</evidence>
<accession>A0A383CVU9</accession>
<feature type="non-terminal residue" evidence="2">
    <location>
        <position position="173"/>
    </location>
</feature>
<feature type="domain" description="CHASE2" evidence="1">
    <location>
        <begin position="19"/>
        <end position="146"/>
    </location>
</feature>
<name>A0A383CVU9_9ZZZZ</name>
<evidence type="ECO:0000259" key="1">
    <source>
        <dbReference type="Pfam" id="PF05226"/>
    </source>
</evidence>
<dbReference type="AlphaFoldDB" id="A0A383CVU9"/>
<dbReference type="Pfam" id="PF05226">
    <property type="entry name" value="CHASE2"/>
    <property type="match status" value="1"/>
</dbReference>
<protein>
    <recommendedName>
        <fullName evidence="1">CHASE2 domain-containing protein</fullName>
    </recommendedName>
</protein>
<sequence>MGKLIRRPDIWVSLAFFLLMIPAERYELFSSLENWLLGNRHIVRLNTLEPEETQFAYDDIVIVDTEEQFFEEYGSWPLKRADIAKLTTNIKKLGAEVIALDMLMDFPNGYGEDPILAEAMEKTGNTIVVAQLEFGSDGKFKGVNYPTETLKVAAENGYTNHTLIGNKLSRVRF</sequence>